<dbReference type="PANTHER" id="PTHR13572">
    <property type="entry name" value="ENDO-ALPHA-1,2-MANNOSIDASE"/>
    <property type="match status" value="1"/>
</dbReference>
<feature type="signal peptide" evidence="8">
    <location>
        <begin position="1"/>
        <end position="35"/>
    </location>
</feature>
<dbReference type="RefSeq" id="WP_105330105.1">
    <property type="nucleotide sequence ID" value="NZ_PUHY01000010.1"/>
</dbReference>
<dbReference type="PANTHER" id="PTHR13572:SF4">
    <property type="entry name" value="RE57134P"/>
    <property type="match status" value="1"/>
</dbReference>
<keyword evidence="4" id="KW-0735">Signal-anchor</keyword>
<keyword evidence="3" id="KW-0378">Hydrolase</keyword>
<evidence type="ECO:0000256" key="3">
    <source>
        <dbReference type="ARBA" id="ARBA00022801"/>
    </source>
</evidence>
<evidence type="ECO:0000256" key="8">
    <source>
        <dbReference type="SAM" id="SignalP"/>
    </source>
</evidence>
<dbReference type="OrthoDB" id="6387072at2"/>
<keyword evidence="8" id="KW-0732">Signal</keyword>
<keyword evidence="7" id="KW-0472">Membrane</keyword>
<name>A0A2S8FRA2_9BACT</name>
<comment type="subcellular location">
    <subcellularLocation>
        <location evidence="1">Golgi apparatus membrane</location>
        <topology evidence="1">Single-pass type II membrane protein</topology>
    </subcellularLocation>
</comment>
<evidence type="ECO:0000256" key="4">
    <source>
        <dbReference type="ARBA" id="ARBA00022968"/>
    </source>
</evidence>
<dbReference type="AlphaFoldDB" id="A0A2S8FRA2"/>
<evidence type="ECO:0000313" key="9">
    <source>
        <dbReference type="EMBL" id="PQO34374.1"/>
    </source>
</evidence>
<evidence type="ECO:0000256" key="6">
    <source>
        <dbReference type="ARBA" id="ARBA00023034"/>
    </source>
</evidence>
<evidence type="ECO:0000256" key="5">
    <source>
        <dbReference type="ARBA" id="ARBA00022989"/>
    </source>
</evidence>
<evidence type="ECO:0000256" key="7">
    <source>
        <dbReference type="ARBA" id="ARBA00023136"/>
    </source>
</evidence>
<dbReference type="InterPro" id="IPR026071">
    <property type="entry name" value="Glyco_Hydrolase_99"/>
</dbReference>
<evidence type="ECO:0008006" key="11">
    <source>
        <dbReference type="Google" id="ProtNLM"/>
    </source>
</evidence>
<protein>
    <recommendedName>
        <fullName evidence="11">Xylosidase/arabinosidase</fullName>
    </recommendedName>
</protein>
<dbReference type="Proteomes" id="UP000238322">
    <property type="component" value="Unassembled WGS sequence"/>
</dbReference>
<evidence type="ECO:0000256" key="2">
    <source>
        <dbReference type="ARBA" id="ARBA00022692"/>
    </source>
</evidence>
<dbReference type="Gene3D" id="3.20.20.80">
    <property type="entry name" value="Glycosidases"/>
    <property type="match status" value="1"/>
</dbReference>
<feature type="chain" id="PRO_5015624238" description="Xylosidase/arabinosidase" evidence="8">
    <location>
        <begin position="36"/>
        <end position="421"/>
    </location>
</feature>
<evidence type="ECO:0000313" key="10">
    <source>
        <dbReference type="Proteomes" id="UP000238322"/>
    </source>
</evidence>
<dbReference type="GO" id="GO:0004559">
    <property type="term" value="F:alpha-mannosidase activity"/>
    <property type="evidence" value="ECO:0007669"/>
    <property type="project" value="TreeGrafter"/>
</dbReference>
<keyword evidence="5" id="KW-1133">Transmembrane helix</keyword>
<keyword evidence="2" id="KW-0812">Transmembrane</keyword>
<dbReference type="CDD" id="cd11576">
    <property type="entry name" value="GH99_GH71_like_2"/>
    <property type="match status" value="1"/>
</dbReference>
<reference evidence="9 10" key="1">
    <citation type="submission" date="2018-02" db="EMBL/GenBank/DDBJ databases">
        <title>Comparative genomes isolates from brazilian mangrove.</title>
        <authorList>
            <person name="Araujo J.E."/>
            <person name="Taketani R.G."/>
            <person name="Silva M.C.P."/>
            <person name="Loureco M.V."/>
            <person name="Andreote F.D."/>
        </authorList>
    </citation>
    <scope>NUCLEOTIDE SEQUENCE [LARGE SCALE GENOMIC DNA]</scope>
    <source>
        <strain evidence="9 10">Hex-1 MGV</strain>
    </source>
</reference>
<gene>
    <name evidence="9" type="ORF">C5Y83_12655</name>
</gene>
<keyword evidence="6" id="KW-0333">Golgi apparatus</keyword>
<sequence length="421" mass="47785">MSIGNPWKRSRALQLGCVVLLWAWLTCATSGQDLAQTDTMVDATTLNGKALCGYQGWFRCPDDGTSSAWLHWSRRRSISPESLTFEMWPDLSEFTPEEKFAVPGFTHADGSQAYLYSGAKPKTIHRHFQWMQQYGIDGVFVQRFLVNLRQPSFDSILQNVRSAAEKTGRVYGVCYDLSGYPADRIVERLTSDWKVLVNQRKVTSDGRYLHHEGRPVVFIWGLYPDRFDAEIAHQLIDFFHEEGPYQATVIGGCPWNWQREGDQRWAAAFRKLEVLSPWNHGNVVQRRGKKVANTEVWKDDIQVTGPAGVAYLPVVYPGFAWTNLKGANAEGATIDRRGGEFFWEQCVAAAKLKTGMIYVAMFDEVDEATAIYKVTNNPPQQAHFKTYEGLPSDWYLRLTGEATKMIRGEIPITEKLPITPN</sequence>
<evidence type="ECO:0000256" key="1">
    <source>
        <dbReference type="ARBA" id="ARBA00004323"/>
    </source>
</evidence>
<organism evidence="9 10">
    <name type="scientific">Blastopirellula marina</name>
    <dbReference type="NCBI Taxonomy" id="124"/>
    <lineage>
        <taxon>Bacteria</taxon>
        <taxon>Pseudomonadati</taxon>
        <taxon>Planctomycetota</taxon>
        <taxon>Planctomycetia</taxon>
        <taxon>Pirellulales</taxon>
        <taxon>Pirellulaceae</taxon>
        <taxon>Blastopirellula</taxon>
    </lineage>
</organism>
<proteinExistence type="predicted"/>
<dbReference type="EMBL" id="PUHY01000010">
    <property type="protein sequence ID" value="PQO34374.1"/>
    <property type="molecule type" value="Genomic_DNA"/>
</dbReference>
<accession>A0A2S8FRA2</accession>
<comment type="caution">
    <text evidence="9">The sequence shown here is derived from an EMBL/GenBank/DDBJ whole genome shotgun (WGS) entry which is preliminary data.</text>
</comment>